<sequence length="30" mass="3569">MDRIIRGGADVDIEWRMVQNEERMTYSALI</sequence>
<geneLocation type="mitochondrion" evidence="1"/>
<proteinExistence type="predicted"/>
<comment type="caution">
    <text evidence="1">The sequence shown here is derived from an EMBL/GenBank/DDBJ whole genome shotgun (WGS) entry which is preliminary data.</text>
</comment>
<accession>A0A124GPA8</accession>
<dbReference type="AlphaFoldDB" id="A0A124GPA8"/>
<reference evidence="1" key="1">
    <citation type="journal article" date="2015" name="Genome Biol. Evol.">
        <title>Organellar Genomes of White Spruce (Picea glauca): Assembly and Annotation.</title>
        <authorList>
            <person name="Jackman S.D."/>
            <person name="Warren R.L."/>
            <person name="Gibb E.A."/>
            <person name="Vandervalk B.P."/>
            <person name="Mohamadi H."/>
            <person name="Chu J."/>
            <person name="Raymond A."/>
            <person name="Pleasance S."/>
            <person name="Coope R."/>
            <person name="Wildung M.R."/>
            <person name="Ritland C.E."/>
            <person name="Bousquet J."/>
            <person name="Jones S.J."/>
            <person name="Bohlmann J."/>
            <person name="Birol I."/>
        </authorList>
    </citation>
    <scope>NUCLEOTIDE SEQUENCE [LARGE SCALE GENOMIC DNA]</scope>
    <source>
        <tissue evidence="1">Flushing bud</tissue>
    </source>
</reference>
<organism evidence="1">
    <name type="scientific">Picea glauca</name>
    <name type="common">White spruce</name>
    <name type="synonym">Pinus glauca</name>
    <dbReference type="NCBI Taxonomy" id="3330"/>
    <lineage>
        <taxon>Eukaryota</taxon>
        <taxon>Viridiplantae</taxon>
        <taxon>Streptophyta</taxon>
        <taxon>Embryophyta</taxon>
        <taxon>Tracheophyta</taxon>
        <taxon>Spermatophyta</taxon>
        <taxon>Pinopsida</taxon>
        <taxon>Pinidae</taxon>
        <taxon>Conifers I</taxon>
        <taxon>Pinales</taxon>
        <taxon>Pinaceae</taxon>
        <taxon>Picea</taxon>
    </lineage>
</organism>
<keyword evidence="1" id="KW-0496">Mitochondrion</keyword>
<dbReference type="EMBL" id="LKAM01000001">
    <property type="protein sequence ID" value="KUM51398.1"/>
    <property type="molecule type" value="Genomic_DNA"/>
</dbReference>
<protein>
    <submittedName>
        <fullName evidence="1">Uncharacterized protein</fullName>
    </submittedName>
</protein>
<gene>
    <name evidence="1" type="ORF">ABT39_MTgene1245</name>
</gene>
<evidence type="ECO:0000313" key="1">
    <source>
        <dbReference type="EMBL" id="KUM51398.1"/>
    </source>
</evidence>
<name>A0A124GPA8_PICGL</name>